<feature type="compositionally biased region" description="Low complexity" evidence="6">
    <location>
        <begin position="608"/>
        <end position="634"/>
    </location>
</feature>
<dbReference type="GO" id="GO:0016301">
    <property type="term" value="F:kinase activity"/>
    <property type="evidence" value="ECO:0007669"/>
    <property type="project" value="UniProtKB-KW"/>
</dbReference>
<keyword evidence="7" id="KW-1133">Transmembrane helix</keyword>
<dbReference type="EMBL" id="CP089983">
    <property type="protein sequence ID" value="WXB08488.1"/>
    <property type="molecule type" value="Genomic_DNA"/>
</dbReference>
<feature type="compositionally biased region" description="Low complexity" evidence="6">
    <location>
        <begin position="344"/>
        <end position="372"/>
    </location>
</feature>
<evidence type="ECO:0000256" key="3">
    <source>
        <dbReference type="ARBA" id="ARBA00022777"/>
    </source>
</evidence>
<organism evidence="9 10">
    <name type="scientific">Pendulispora rubella</name>
    <dbReference type="NCBI Taxonomy" id="2741070"/>
    <lineage>
        <taxon>Bacteria</taxon>
        <taxon>Pseudomonadati</taxon>
        <taxon>Myxococcota</taxon>
        <taxon>Myxococcia</taxon>
        <taxon>Myxococcales</taxon>
        <taxon>Sorangiineae</taxon>
        <taxon>Pendulisporaceae</taxon>
        <taxon>Pendulispora</taxon>
    </lineage>
</organism>
<evidence type="ECO:0000256" key="1">
    <source>
        <dbReference type="ARBA" id="ARBA00022679"/>
    </source>
</evidence>
<protein>
    <submittedName>
        <fullName evidence="9">Protein kinase</fullName>
    </submittedName>
</protein>
<dbReference type="PROSITE" id="PS00108">
    <property type="entry name" value="PROTEIN_KINASE_ST"/>
    <property type="match status" value="1"/>
</dbReference>
<dbReference type="PROSITE" id="PS00107">
    <property type="entry name" value="PROTEIN_KINASE_ATP"/>
    <property type="match status" value="1"/>
</dbReference>
<dbReference type="InterPro" id="IPR011009">
    <property type="entry name" value="Kinase-like_dom_sf"/>
</dbReference>
<name>A0ABZ2LF26_9BACT</name>
<evidence type="ECO:0000256" key="4">
    <source>
        <dbReference type="ARBA" id="ARBA00022840"/>
    </source>
</evidence>
<evidence type="ECO:0000313" key="10">
    <source>
        <dbReference type="Proteomes" id="UP001374803"/>
    </source>
</evidence>
<dbReference type="InterPro" id="IPR000719">
    <property type="entry name" value="Prot_kinase_dom"/>
</dbReference>
<keyword evidence="3 9" id="KW-0418">Kinase</keyword>
<dbReference type="CDD" id="cd14014">
    <property type="entry name" value="STKc_PknB_like"/>
    <property type="match status" value="1"/>
</dbReference>
<feature type="domain" description="Protein kinase" evidence="8">
    <location>
        <begin position="18"/>
        <end position="287"/>
    </location>
</feature>
<feature type="compositionally biased region" description="Low complexity" evidence="6">
    <location>
        <begin position="683"/>
        <end position="696"/>
    </location>
</feature>
<feature type="compositionally biased region" description="Low complexity" evidence="6">
    <location>
        <begin position="642"/>
        <end position="661"/>
    </location>
</feature>
<keyword evidence="2 5" id="KW-0547">Nucleotide-binding</keyword>
<reference evidence="9" key="1">
    <citation type="submission" date="2021-12" db="EMBL/GenBank/DDBJ databases">
        <title>Discovery of the Pendulisporaceae a myxobacterial family with distinct sporulation behavior and unique specialized metabolism.</title>
        <authorList>
            <person name="Garcia R."/>
            <person name="Popoff A."/>
            <person name="Bader C.D."/>
            <person name="Loehr J."/>
            <person name="Walesch S."/>
            <person name="Walt C."/>
            <person name="Boldt J."/>
            <person name="Bunk B."/>
            <person name="Haeckl F.J.F.P.J."/>
            <person name="Gunesch A.P."/>
            <person name="Birkelbach J."/>
            <person name="Nuebel U."/>
            <person name="Pietschmann T."/>
            <person name="Bach T."/>
            <person name="Mueller R."/>
        </authorList>
    </citation>
    <scope>NUCLEOTIDE SEQUENCE</scope>
    <source>
        <strain evidence="9">MSr11367</strain>
    </source>
</reference>
<dbReference type="Pfam" id="PF00069">
    <property type="entry name" value="Pkinase"/>
    <property type="match status" value="1"/>
</dbReference>
<feature type="region of interest" description="Disordered" evidence="6">
    <location>
        <begin position="307"/>
        <end position="427"/>
    </location>
</feature>
<sequence>MTDNFEYPSGILIPGTKYKVIRRLGAGGMGTVYEVEDTNIEKRYVLKTLHASLSSRADLAERMRREARALARLEHRNIVQVITADVTADSLRLTYLVMEKLNGHTLRTVLDNKTRLNVDTACRLSIDLLNALYHAHENRIIHRDVKPENIFLHRDADGTTVTKLLDFGIMTEADPETHTQTGHNRFIGTLRYAAPEQLSGRPITAQTDIYAAGLCLYEIITGYGPFDDLSSTSEIAHAHLNTIAPPISRHVRVPRQLEDIVRRALAKDPADRQHDAFTFAAELNRFRKSQQGALEMASLSQVETVNDPFHLSTDPGAQQRGLGISGASFARPASGGASPPPAGAPLVGGAPPYPSAPQAGAGPGAAAPAMQPSPQPLRWSEGGSSEGGSGVRASGHGTGDYPQPPGYSGSGSVPDAGSSGPSPARPGFAALADAATEFDEGDGSGSGPFPPAAGETHENALAAPMTIGGPTPVPAASFRGPLSPHPASGGSVDRNAPTGTYAPPGAPDVERSGTAIMSSVDAPSDPGHPRTLTLPQPHLQPQGSLAHSAMPVNPSYATAPAAPPPAKRGLGPVIWIVVAGSAIGAVLAIGGIYQLSARGPKSAPETITATAPSPSALGAPASAAPEPAKTTSATENVGALDAGAPAAASASAGAASPAESAKAAEDRSHRHRDTPRPSGGSGSPSPSTKKLPGSGL</sequence>
<dbReference type="SMART" id="SM00220">
    <property type="entry name" value="S_TKc"/>
    <property type="match status" value="1"/>
</dbReference>
<feature type="transmembrane region" description="Helical" evidence="7">
    <location>
        <begin position="573"/>
        <end position="593"/>
    </location>
</feature>
<keyword evidence="7" id="KW-0472">Membrane</keyword>
<accession>A0ABZ2LF26</accession>
<dbReference type="PANTHER" id="PTHR43289:SF6">
    <property type="entry name" value="SERINE_THREONINE-PROTEIN KINASE NEKL-3"/>
    <property type="match status" value="1"/>
</dbReference>
<feature type="region of interest" description="Disordered" evidence="6">
    <location>
        <begin position="463"/>
        <end position="552"/>
    </location>
</feature>
<keyword evidence="4 5" id="KW-0067">ATP-binding</keyword>
<dbReference type="Gene3D" id="3.30.200.20">
    <property type="entry name" value="Phosphorylase Kinase, domain 1"/>
    <property type="match status" value="1"/>
</dbReference>
<dbReference type="Gene3D" id="1.10.510.10">
    <property type="entry name" value="Transferase(Phosphotransferase) domain 1"/>
    <property type="match status" value="1"/>
</dbReference>
<dbReference type="PANTHER" id="PTHR43289">
    <property type="entry name" value="MITOGEN-ACTIVATED PROTEIN KINASE KINASE KINASE 20-RELATED"/>
    <property type="match status" value="1"/>
</dbReference>
<feature type="compositionally biased region" description="Low complexity" evidence="6">
    <location>
        <begin position="325"/>
        <end position="337"/>
    </location>
</feature>
<keyword evidence="1" id="KW-0808">Transferase</keyword>
<evidence type="ECO:0000256" key="5">
    <source>
        <dbReference type="PROSITE-ProRule" id="PRU10141"/>
    </source>
</evidence>
<evidence type="ECO:0000256" key="7">
    <source>
        <dbReference type="SAM" id="Phobius"/>
    </source>
</evidence>
<keyword evidence="10" id="KW-1185">Reference proteome</keyword>
<feature type="binding site" evidence="5">
    <location>
        <position position="47"/>
    </location>
    <ligand>
        <name>ATP</name>
        <dbReference type="ChEBI" id="CHEBI:30616"/>
    </ligand>
</feature>
<proteinExistence type="predicted"/>
<dbReference type="SUPFAM" id="SSF56112">
    <property type="entry name" value="Protein kinase-like (PK-like)"/>
    <property type="match status" value="1"/>
</dbReference>
<dbReference type="RefSeq" id="WP_394838158.1">
    <property type="nucleotide sequence ID" value="NZ_CP089929.1"/>
</dbReference>
<dbReference type="PROSITE" id="PS50011">
    <property type="entry name" value="PROTEIN_KINASE_DOM"/>
    <property type="match status" value="1"/>
</dbReference>
<evidence type="ECO:0000256" key="6">
    <source>
        <dbReference type="SAM" id="MobiDB-lite"/>
    </source>
</evidence>
<evidence type="ECO:0000313" key="9">
    <source>
        <dbReference type="EMBL" id="WXB08488.1"/>
    </source>
</evidence>
<gene>
    <name evidence="9" type="ORF">LVJ94_14730</name>
</gene>
<evidence type="ECO:0000259" key="8">
    <source>
        <dbReference type="PROSITE" id="PS50011"/>
    </source>
</evidence>
<dbReference type="Proteomes" id="UP001374803">
    <property type="component" value="Chromosome"/>
</dbReference>
<feature type="region of interest" description="Disordered" evidence="6">
    <location>
        <begin position="598"/>
        <end position="696"/>
    </location>
</feature>
<dbReference type="InterPro" id="IPR017441">
    <property type="entry name" value="Protein_kinase_ATP_BS"/>
</dbReference>
<dbReference type="InterPro" id="IPR008271">
    <property type="entry name" value="Ser/Thr_kinase_AS"/>
</dbReference>
<keyword evidence="7" id="KW-0812">Transmembrane</keyword>
<evidence type="ECO:0000256" key="2">
    <source>
        <dbReference type="ARBA" id="ARBA00022741"/>
    </source>
</evidence>